<dbReference type="AlphaFoldDB" id="A0A6J5DQ24"/>
<reference evidence="1 2" key="1">
    <citation type="submission" date="2020-04" db="EMBL/GenBank/DDBJ databases">
        <authorList>
            <person name="De Canck E."/>
        </authorList>
    </citation>
    <scope>NUCLEOTIDE SEQUENCE [LARGE SCALE GENOMIC DNA]</scope>
    <source>
        <strain evidence="1 2">LMG 29542</strain>
    </source>
</reference>
<sequence>MRILPLPYWCDEQRTVPYAEAYEAEKQQTRTERSLRASEMACVEFARRTLPTLMVAAFERHGAAGRCPLLLVAKGDSLTAFPDLRRLVGVNEWRAARTLQAQPEFQGLVDACLSAYDDYTQAKIDEEEATLAYQISIEETYRQIERDDRAEIRDECAELGLV</sequence>
<protein>
    <submittedName>
        <fullName evidence="1">Uncharacterized protein</fullName>
    </submittedName>
</protein>
<evidence type="ECO:0000313" key="2">
    <source>
        <dbReference type="Proteomes" id="UP000494363"/>
    </source>
</evidence>
<evidence type="ECO:0000313" key="1">
    <source>
        <dbReference type="EMBL" id="CAB3754956.1"/>
    </source>
</evidence>
<organism evidence="1 2">
    <name type="scientific">Paraburkholderia humisilvae</name>
    <dbReference type="NCBI Taxonomy" id="627669"/>
    <lineage>
        <taxon>Bacteria</taxon>
        <taxon>Pseudomonadati</taxon>
        <taxon>Pseudomonadota</taxon>
        <taxon>Betaproteobacteria</taxon>
        <taxon>Burkholderiales</taxon>
        <taxon>Burkholderiaceae</taxon>
        <taxon>Paraburkholderia</taxon>
    </lineage>
</organism>
<dbReference type="EMBL" id="CADIKH010000009">
    <property type="protein sequence ID" value="CAB3754956.1"/>
    <property type="molecule type" value="Genomic_DNA"/>
</dbReference>
<proteinExistence type="predicted"/>
<keyword evidence="2" id="KW-1185">Reference proteome</keyword>
<gene>
    <name evidence="1" type="ORF">LMG29542_02502</name>
</gene>
<dbReference type="RefSeq" id="WP_175226758.1">
    <property type="nucleotide sequence ID" value="NZ_CADIKH010000009.1"/>
</dbReference>
<name>A0A6J5DQ24_9BURK</name>
<accession>A0A6J5DQ24</accession>
<dbReference type="Proteomes" id="UP000494363">
    <property type="component" value="Unassembled WGS sequence"/>
</dbReference>